<dbReference type="Pfam" id="PF07690">
    <property type="entry name" value="MFS_1"/>
    <property type="match status" value="1"/>
</dbReference>
<dbReference type="Proteomes" id="UP000623687">
    <property type="component" value="Unassembled WGS sequence"/>
</dbReference>
<dbReference type="GO" id="GO:0006351">
    <property type="term" value="P:DNA-templated transcription"/>
    <property type="evidence" value="ECO:0007669"/>
    <property type="project" value="InterPro"/>
</dbReference>
<dbReference type="Gene3D" id="1.20.1250.20">
    <property type="entry name" value="MFS general substrate transporter like domains"/>
    <property type="match status" value="1"/>
</dbReference>
<comment type="subcellular location">
    <subcellularLocation>
        <location evidence="1">Membrane</location>
        <topology evidence="1">Multi-pass membrane protein</topology>
    </subcellularLocation>
</comment>
<dbReference type="SUPFAM" id="SSF57783">
    <property type="entry name" value="Zinc beta-ribbon"/>
    <property type="match status" value="2"/>
</dbReference>
<dbReference type="RefSeq" id="XP_036635963.1">
    <property type="nucleotide sequence ID" value="XM_036770118.1"/>
</dbReference>
<organism evidence="12 13">
    <name type="scientific">Pleurotus ostreatus</name>
    <name type="common">Oyster mushroom</name>
    <name type="synonym">White-rot fungus</name>
    <dbReference type="NCBI Taxonomy" id="5322"/>
    <lineage>
        <taxon>Eukaryota</taxon>
        <taxon>Fungi</taxon>
        <taxon>Dikarya</taxon>
        <taxon>Basidiomycota</taxon>
        <taxon>Agaricomycotina</taxon>
        <taxon>Agaricomycetes</taxon>
        <taxon>Agaricomycetidae</taxon>
        <taxon>Agaricales</taxon>
        <taxon>Pleurotineae</taxon>
        <taxon>Pleurotaceae</taxon>
        <taxon>Pleurotus</taxon>
    </lineage>
</organism>
<dbReference type="OrthoDB" id="6499973at2759"/>
<feature type="transmembrane region" description="Helical" evidence="10">
    <location>
        <begin position="131"/>
        <end position="154"/>
    </location>
</feature>
<evidence type="ECO:0000256" key="4">
    <source>
        <dbReference type="ARBA" id="ARBA00022771"/>
    </source>
</evidence>
<sequence>MTESLDLEKHVSTKYSEPETEESSLSAEFPEGGLQGWLTLLGVWIVQFVTFGYTNAYGVYNDYYVREYLSPKYASSEISWIGSVQLLLVLSSGLVTGRAFDSGYFYPLMYGGSALFVFCLFMLSITKPEQYYQVFLCQGLGLGLAIGITYVPCLGVLSHYFRRRRALILGIASSGSAVGGIIHPIMLNKLFYGAAGFHQGVRASAALNLGLLAFACLLMRTRLPPKQSRGPSVVQQFWNFIHDPAYVIMVFGTVVTICGIFFPIFFVQLKAVVNGLDPNVAFYTLAVLNTASTVGRIVPNFIVGRFGVFNVVIPCVAACAILNFCALAVNDAAGTIIFAITFGFFSGAYIGLLAPMISSLARNDAEIGARMGICFTFTGMGGLVAIHLCLDPLSIAQRPQASLHFCSECNNLLYPKADAGRSLLTYSCRICAYEEDAENKCVYRNDLLTVTKEQVGVTTDLGSDTTLAHSNIRCSACGNEDAVFYQDQSKRKETRMILFFVCTKCDHSFIDPRLASREANSGEATGGDM</sequence>
<feature type="transmembrane region" description="Helical" evidence="10">
    <location>
        <begin position="367"/>
        <end position="388"/>
    </location>
</feature>
<dbReference type="Pfam" id="PF01096">
    <property type="entry name" value="Zn_ribbon_TFIIS"/>
    <property type="match status" value="1"/>
</dbReference>
<accession>A0A8H7DVA6</accession>
<dbReference type="InterPro" id="IPR036259">
    <property type="entry name" value="MFS_trans_sf"/>
</dbReference>
<dbReference type="InterPro" id="IPR001222">
    <property type="entry name" value="Znf_TFIIS"/>
</dbReference>
<feature type="transmembrane region" description="Helical" evidence="10">
    <location>
        <begin position="37"/>
        <end position="58"/>
    </location>
</feature>
<keyword evidence="10" id="KW-0472">Membrane</keyword>
<evidence type="ECO:0000256" key="8">
    <source>
        <dbReference type="RuleBase" id="RU003474"/>
    </source>
</evidence>
<evidence type="ECO:0000313" key="13">
    <source>
        <dbReference type="Proteomes" id="UP000623687"/>
    </source>
</evidence>
<dbReference type="GO" id="GO:0003676">
    <property type="term" value="F:nucleic acid binding"/>
    <property type="evidence" value="ECO:0007669"/>
    <property type="project" value="InterPro"/>
</dbReference>
<keyword evidence="10" id="KW-1133">Transmembrane helix</keyword>
<dbReference type="PROSITE" id="PS01030">
    <property type="entry name" value="RNA_POL_M_15KD"/>
    <property type="match status" value="1"/>
</dbReference>
<dbReference type="PROSITE" id="PS51133">
    <property type="entry name" value="ZF_TFIIS_2"/>
    <property type="match status" value="1"/>
</dbReference>
<dbReference type="GO" id="GO:0008270">
    <property type="term" value="F:zinc ion binding"/>
    <property type="evidence" value="ECO:0007669"/>
    <property type="project" value="UniProtKB-KW"/>
</dbReference>
<dbReference type="CDD" id="cd10508">
    <property type="entry name" value="Zn-ribbon_RPB9"/>
    <property type="match status" value="1"/>
</dbReference>
<reference evidence="12" key="1">
    <citation type="submission" date="2019-07" db="EMBL/GenBank/DDBJ databases">
        <authorList>
            <person name="Palmer J.M."/>
        </authorList>
    </citation>
    <scope>NUCLEOTIDE SEQUENCE</scope>
    <source>
        <strain evidence="12">PC9</strain>
    </source>
</reference>
<comment type="caution">
    <text evidence="12">The sequence shown here is derived from an EMBL/GenBank/DDBJ whole genome shotgun (WGS) entry which is preliminary data.</text>
</comment>
<feature type="compositionally biased region" description="Basic and acidic residues" evidence="9">
    <location>
        <begin position="1"/>
        <end position="11"/>
    </location>
</feature>
<dbReference type="GO" id="GO:0016020">
    <property type="term" value="C:membrane"/>
    <property type="evidence" value="ECO:0007669"/>
    <property type="project" value="UniProtKB-SubCell"/>
</dbReference>
<evidence type="ECO:0000256" key="9">
    <source>
        <dbReference type="SAM" id="MobiDB-lite"/>
    </source>
</evidence>
<feature type="transmembrane region" description="Helical" evidence="10">
    <location>
        <begin position="335"/>
        <end position="355"/>
    </location>
</feature>
<dbReference type="SMART" id="SM00661">
    <property type="entry name" value="RPOL9"/>
    <property type="match status" value="1"/>
</dbReference>
<feature type="transmembrane region" description="Helical" evidence="10">
    <location>
        <begin position="306"/>
        <end position="329"/>
    </location>
</feature>
<protein>
    <recommendedName>
        <fullName evidence="11">TFIIS-type domain-containing protein</fullName>
    </recommendedName>
</protein>
<dbReference type="SUPFAM" id="SSF103473">
    <property type="entry name" value="MFS general substrate transporter"/>
    <property type="match status" value="1"/>
</dbReference>
<evidence type="ECO:0000256" key="10">
    <source>
        <dbReference type="SAM" id="Phobius"/>
    </source>
</evidence>
<evidence type="ECO:0000259" key="11">
    <source>
        <dbReference type="PROSITE" id="PS51133"/>
    </source>
</evidence>
<keyword evidence="8" id="KW-0240">DNA-directed RNA polymerase</keyword>
<feature type="transmembrane region" description="Helical" evidence="10">
    <location>
        <begin position="104"/>
        <end position="125"/>
    </location>
</feature>
<evidence type="ECO:0000256" key="3">
    <source>
        <dbReference type="ARBA" id="ARBA00022723"/>
    </source>
</evidence>
<keyword evidence="13" id="KW-1185">Reference proteome</keyword>
<feature type="transmembrane region" description="Helical" evidence="10">
    <location>
        <begin position="205"/>
        <end position="223"/>
    </location>
</feature>
<feature type="region of interest" description="Disordered" evidence="9">
    <location>
        <begin position="1"/>
        <end position="27"/>
    </location>
</feature>
<proteinExistence type="inferred from homology"/>
<feature type="transmembrane region" description="Helical" evidence="10">
    <location>
        <begin position="280"/>
        <end position="299"/>
    </location>
</feature>
<evidence type="ECO:0000256" key="1">
    <source>
        <dbReference type="ARBA" id="ARBA00004141"/>
    </source>
</evidence>
<evidence type="ECO:0000256" key="5">
    <source>
        <dbReference type="ARBA" id="ARBA00022833"/>
    </source>
</evidence>
<feature type="transmembrane region" description="Helical" evidence="10">
    <location>
        <begin position="244"/>
        <end position="268"/>
    </location>
</feature>
<evidence type="ECO:0000256" key="7">
    <source>
        <dbReference type="PROSITE-ProRule" id="PRU00472"/>
    </source>
</evidence>
<feature type="domain" description="TFIIS-type" evidence="11">
    <location>
        <begin position="470"/>
        <end position="510"/>
    </location>
</feature>
<comment type="similarity">
    <text evidence="2">Belongs to the major facilitator superfamily. Monocarboxylate porter (TC 2.A.1.13) family.</text>
</comment>
<dbReference type="InterPro" id="IPR050327">
    <property type="entry name" value="Proton-linked_MCT"/>
</dbReference>
<dbReference type="PANTHER" id="PTHR11360:SF234">
    <property type="entry name" value="MFS-TYPE TRANSPORTER DBAD-RELATED"/>
    <property type="match status" value="1"/>
</dbReference>
<dbReference type="SMART" id="SM00440">
    <property type="entry name" value="ZnF_C2C2"/>
    <property type="match status" value="1"/>
</dbReference>
<dbReference type="GO" id="GO:0055029">
    <property type="term" value="C:nuclear DNA-directed RNA polymerase complex"/>
    <property type="evidence" value="ECO:0007669"/>
    <property type="project" value="UniProtKB-ARBA"/>
</dbReference>
<dbReference type="Pfam" id="PF02150">
    <property type="entry name" value="Zn_ribbon_RPB9"/>
    <property type="match status" value="1"/>
</dbReference>
<dbReference type="InterPro" id="IPR019761">
    <property type="entry name" value="DNA-dir_RNA_pol-M_15_CS"/>
</dbReference>
<dbReference type="AlphaFoldDB" id="A0A8H7DVA6"/>
<feature type="transmembrane region" description="Helical" evidence="10">
    <location>
        <begin position="166"/>
        <end position="185"/>
    </location>
</feature>
<dbReference type="InterPro" id="IPR001529">
    <property type="entry name" value="Zn_ribbon_RPB9"/>
</dbReference>
<evidence type="ECO:0000256" key="6">
    <source>
        <dbReference type="ARBA" id="ARBA00023163"/>
    </source>
</evidence>
<comment type="similarity">
    <text evidence="8">Belongs to the archaeal rpoM/eukaryotic RPA12/RPB9/RPC11 RNA polymerase family.</text>
</comment>
<dbReference type="GO" id="GO:0022857">
    <property type="term" value="F:transmembrane transporter activity"/>
    <property type="evidence" value="ECO:0007669"/>
    <property type="project" value="InterPro"/>
</dbReference>
<keyword evidence="10" id="KW-0812">Transmembrane</keyword>
<dbReference type="InterPro" id="IPR034012">
    <property type="entry name" value="Zn_ribbon_RPB9_C"/>
</dbReference>
<dbReference type="InterPro" id="IPR011701">
    <property type="entry name" value="MFS"/>
</dbReference>
<keyword evidence="4 7" id="KW-0863">Zinc-finger</keyword>
<keyword evidence="5" id="KW-0862">Zinc</keyword>
<dbReference type="PANTHER" id="PTHR11360">
    <property type="entry name" value="MONOCARBOXYLATE TRANSPORTER"/>
    <property type="match status" value="1"/>
</dbReference>
<keyword evidence="6 8" id="KW-0804">Transcription</keyword>
<name>A0A8H7DVA6_PLEOS</name>
<gene>
    <name evidence="12" type="ORF">PC9H_000463</name>
</gene>
<dbReference type="Gene3D" id="2.20.25.10">
    <property type="match status" value="2"/>
</dbReference>
<evidence type="ECO:0000313" key="12">
    <source>
        <dbReference type="EMBL" id="KAF7440119.1"/>
    </source>
</evidence>
<dbReference type="GeneID" id="59370304"/>
<keyword evidence="3 8" id="KW-0479">Metal-binding</keyword>
<dbReference type="VEuPathDB" id="FungiDB:PC9H_000463"/>
<evidence type="ECO:0000256" key="2">
    <source>
        <dbReference type="ARBA" id="ARBA00006727"/>
    </source>
</evidence>
<dbReference type="EMBL" id="JACETU010000001">
    <property type="protein sequence ID" value="KAF7440119.1"/>
    <property type="molecule type" value="Genomic_DNA"/>
</dbReference>